<gene>
    <name evidence="2" type="ORF">BN000_05801</name>
</gene>
<proteinExistence type="predicted"/>
<dbReference type="AlphaFoldDB" id="A0A0U1DY88"/>
<keyword evidence="3" id="KW-1185">Reference proteome</keyword>
<dbReference type="EMBL" id="CTEC01000003">
    <property type="protein sequence ID" value="CQD23296.1"/>
    <property type="molecule type" value="Genomic_DNA"/>
</dbReference>
<evidence type="ECO:0008006" key="4">
    <source>
        <dbReference type="Google" id="ProtNLM"/>
    </source>
</evidence>
<evidence type="ECO:0000256" key="1">
    <source>
        <dbReference type="SAM" id="MobiDB-lite"/>
    </source>
</evidence>
<feature type="compositionally biased region" description="Polar residues" evidence="1">
    <location>
        <begin position="511"/>
        <end position="526"/>
    </location>
</feature>
<organism evidence="2 3">
    <name type="scientific">Mycobacterium europaeum</name>
    <dbReference type="NCBI Taxonomy" id="761804"/>
    <lineage>
        <taxon>Bacteria</taxon>
        <taxon>Bacillati</taxon>
        <taxon>Actinomycetota</taxon>
        <taxon>Actinomycetes</taxon>
        <taxon>Mycobacteriales</taxon>
        <taxon>Mycobacteriaceae</taxon>
        <taxon>Mycobacterium</taxon>
        <taxon>Mycobacterium simiae complex</taxon>
    </lineage>
</organism>
<dbReference type="Proteomes" id="UP000199601">
    <property type="component" value="Unassembled WGS sequence"/>
</dbReference>
<dbReference type="RefSeq" id="WP_083071553.1">
    <property type="nucleotide sequence ID" value="NZ_CTEC01000003.1"/>
</dbReference>
<reference evidence="3" key="1">
    <citation type="submission" date="2015-03" db="EMBL/GenBank/DDBJ databases">
        <authorList>
            <person name="Urmite Genomes"/>
        </authorList>
    </citation>
    <scope>NUCLEOTIDE SEQUENCE [LARGE SCALE GENOMIC DNA]</scope>
    <source>
        <strain evidence="3">CSUR P1344</strain>
    </source>
</reference>
<feature type="region of interest" description="Disordered" evidence="1">
    <location>
        <begin position="488"/>
        <end position="566"/>
    </location>
</feature>
<evidence type="ECO:0000313" key="3">
    <source>
        <dbReference type="Proteomes" id="UP000199601"/>
    </source>
</evidence>
<name>A0A0U1DY88_9MYCO</name>
<protein>
    <recommendedName>
        <fullName evidence="4">Transposase</fullName>
    </recommendedName>
</protein>
<evidence type="ECO:0000313" key="2">
    <source>
        <dbReference type="EMBL" id="CQD23296.1"/>
    </source>
</evidence>
<accession>A0A0U1DY88</accession>
<sequence>MGDRKLREWRGVKPVAAPGGVAITTRLRTSVDDEWVLDRVAAHVGRLRCADLAANACREPVDPRLSVEQRRAVRRGRLNARKKALTAQSSARWANAIIAGNDDQYRLARDAQYRHIIGLRAAITTIEKRLAAPTTDTLTVGERKARRKAKAPKGYAMQAERHAKQQRLQHLRAELARVEQDRAHGRVHVVEGGKRLARARHHLEAAGLTVDGWRDRWQAARYRITANGSPDEPFGNLTITVTPDGQVSIRLPKPLEHFANAARGRYVLTGRAVFTHRGREWVQRIIGGNSVSYTITRRPGRAGRYLTASWAIPSVPYWVGRDETGAGDDLYASGSVVGVDLNDGHLAVRRLDAHGNPVGAAERIDIDMTGSTSRRDAQVRHAITKLIHYTRRHHITAIAVEDLDFADARAIGREALGRGARGKRFRRTVSGIPTAVFRHRLAGMCHAAGVELLAVNPAYSSIWGAQHWQRPYHNVTRHQAAATVIGRRAQGYSARRRKGVTPQRPEDRTVRATNQTGPDSRQVNTGSRHRPRMRGTESRPPCRNARGDPRWATVTPALANNDQHHL</sequence>